<dbReference type="SUPFAM" id="SSF56801">
    <property type="entry name" value="Acetyl-CoA synthetase-like"/>
    <property type="match status" value="1"/>
</dbReference>
<dbReference type="Pfam" id="PF00501">
    <property type="entry name" value="AMP-binding"/>
    <property type="match status" value="1"/>
</dbReference>
<dbReference type="PROSITE" id="PS00455">
    <property type="entry name" value="AMP_BINDING"/>
    <property type="match status" value="1"/>
</dbReference>
<evidence type="ECO:0000313" key="5">
    <source>
        <dbReference type="Proteomes" id="UP001583186"/>
    </source>
</evidence>
<dbReference type="Gene3D" id="3.40.50.720">
    <property type="entry name" value="NAD(P)-binding Rossmann-like Domain"/>
    <property type="match status" value="1"/>
</dbReference>
<sequence>MATIDLPSQLDLLAVGKPDYDVPVYPYDKTFDEARQDPFVILHTSGSTGLPKPIRVPNGSLATVDAQHLLPAVEGRLTHAQYFDEPRIGYSTFPNFHSAGMVFCFALPFFYKLSIVMGPPLVPVNLDLVNAMFDHANITGSLLAPSTLEQISKDPPSLNRIAKTDFTVVGGAPLNKVCGDKINGATTIINIMGVTEGSLFPVVQAEPEDWHYHHFHPGGGYTFVPRTDDLYELVQTRSSELHMFQAFLQTFPDDDAVATKDLYAKHPTKPGRWLYRGRVDDVIVLSNGEKVNPIDMETCLGSHPAVKAALIVGAGQFQVAAILELMQPLSSDKETATFWESLWPYVDKANREAPAHGQLHRDHIILASADKPFALAGKDTVLRGVTTRLYEKDIEDLYAKRALAVSNPDSVLPGIDLTSLSTIRKSLLALLSETINVQPGQLKDTDDLFVNGLDSLSVLTVYSSLRSALEKYKTVDGKVSPSAVTIAFIYSHPTLEKLALAIDHLVRPDSQAANGTSQESVMQDLLDKFTKDLPQRAPQPAKLHERACVVLTGSTGSLGVYLLDTLLSNRNVGRVICLNRSANAYERHLKEARDRGFQSTLLELERKDASNSRTLFFQADLSKPLLGLSQEGYYCIVTNVTHIIHNQWPVNFHMQVSSFEPHLRGVRNLVDAAIASPNSPEILFVSSVGVVQGQKTNDSVPEKLLYNFSDAEGGYGQSKLVAELILAKASERSGLNAAICRFGQIGGPVGTSLGSWKRQEWLPSIIASSEYLGKIPAKLSSLDRVDWVPVNHASKIICELAGFGDGAASEENANVARVYHVVNPSSVPWSTLVPSVIKGLGFDLSKDVVSWNDWLTALEDSEAAGDYENNSGLSLLPFYRGTTKACDEGRQLPVLQTGVTQTRSPTLKSLEAATPAWMDEWIKQWNF</sequence>
<protein>
    <submittedName>
        <fullName evidence="4">Secondary metabolism biosynthetic enzyme</fullName>
    </submittedName>
</protein>
<dbReference type="InterPro" id="IPR013120">
    <property type="entry name" value="FAR_NAD-bd"/>
</dbReference>
<dbReference type="InterPro" id="IPR000873">
    <property type="entry name" value="AMP-dep_synth/lig_dom"/>
</dbReference>
<dbReference type="Pfam" id="PF23562">
    <property type="entry name" value="AMP-binding_C_3"/>
    <property type="match status" value="1"/>
</dbReference>
<dbReference type="InterPro" id="IPR051414">
    <property type="entry name" value="Adenylate-forming_Reductase"/>
</dbReference>
<keyword evidence="2" id="KW-0597">Phosphoprotein</keyword>
<dbReference type="PROSITE" id="PS50075">
    <property type="entry name" value="CARRIER"/>
    <property type="match status" value="1"/>
</dbReference>
<proteinExistence type="predicted"/>
<dbReference type="InterPro" id="IPR009081">
    <property type="entry name" value="PP-bd_ACP"/>
</dbReference>
<feature type="domain" description="Carrier" evidence="3">
    <location>
        <begin position="418"/>
        <end position="506"/>
    </location>
</feature>
<dbReference type="PANTHER" id="PTHR43439:SF2">
    <property type="entry name" value="ENZYME, PUTATIVE (JCVI)-RELATED"/>
    <property type="match status" value="1"/>
</dbReference>
<dbReference type="InterPro" id="IPR020845">
    <property type="entry name" value="AMP-binding_CS"/>
</dbReference>
<keyword evidence="5" id="KW-1185">Reference proteome</keyword>
<comment type="caution">
    <text evidence="4">The sequence shown here is derived from an EMBL/GenBank/DDBJ whole genome shotgun (WGS) entry which is preliminary data.</text>
</comment>
<keyword evidence="1" id="KW-0596">Phosphopantetheine</keyword>
<dbReference type="SUPFAM" id="SSF51735">
    <property type="entry name" value="NAD(P)-binding Rossmann-fold domains"/>
    <property type="match status" value="1"/>
</dbReference>
<dbReference type="InterPro" id="IPR036736">
    <property type="entry name" value="ACP-like_sf"/>
</dbReference>
<accession>A0ABR3YYB0</accession>
<dbReference type="InterPro" id="IPR042099">
    <property type="entry name" value="ANL_N_sf"/>
</dbReference>
<evidence type="ECO:0000256" key="1">
    <source>
        <dbReference type="ARBA" id="ARBA00022450"/>
    </source>
</evidence>
<dbReference type="Pfam" id="PF07993">
    <property type="entry name" value="NAD_binding_4"/>
    <property type="match status" value="1"/>
</dbReference>
<evidence type="ECO:0000259" key="3">
    <source>
        <dbReference type="PROSITE" id="PS50075"/>
    </source>
</evidence>
<dbReference type="InterPro" id="IPR036291">
    <property type="entry name" value="NAD(P)-bd_dom_sf"/>
</dbReference>
<dbReference type="Gene3D" id="3.40.50.12780">
    <property type="entry name" value="N-terminal domain of ligase-like"/>
    <property type="match status" value="1"/>
</dbReference>
<name>A0ABR3YYB0_9PEZI</name>
<dbReference type="SUPFAM" id="SSF47336">
    <property type="entry name" value="ACP-like"/>
    <property type="match status" value="1"/>
</dbReference>
<evidence type="ECO:0000313" key="4">
    <source>
        <dbReference type="EMBL" id="KAL1893341.1"/>
    </source>
</evidence>
<evidence type="ECO:0000256" key="2">
    <source>
        <dbReference type="ARBA" id="ARBA00022553"/>
    </source>
</evidence>
<dbReference type="Proteomes" id="UP001583186">
    <property type="component" value="Unassembled WGS sequence"/>
</dbReference>
<dbReference type="EMBL" id="JAWCUI010000038">
    <property type="protein sequence ID" value="KAL1893341.1"/>
    <property type="molecule type" value="Genomic_DNA"/>
</dbReference>
<organism evidence="4 5">
    <name type="scientific">Sporothrix stenoceras</name>
    <dbReference type="NCBI Taxonomy" id="5173"/>
    <lineage>
        <taxon>Eukaryota</taxon>
        <taxon>Fungi</taxon>
        <taxon>Dikarya</taxon>
        <taxon>Ascomycota</taxon>
        <taxon>Pezizomycotina</taxon>
        <taxon>Sordariomycetes</taxon>
        <taxon>Sordariomycetidae</taxon>
        <taxon>Ophiostomatales</taxon>
        <taxon>Ophiostomataceae</taxon>
        <taxon>Sporothrix</taxon>
    </lineage>
</organism>
<gene>
    <name evidence="4" type="ORF">Sste5346_006519</name>
</gene>
<dbReference type="PANTHER" id="PTHR43439">
    <property type="entry name" value="PHENYLACETATE-COENZYME A LIGASE"/>
    <property type="match status" value="1"/>
</dbReference>
<reference evidence="4 5" key="1">
    <citation type="journal article" date="2024" name="IMA Fungus">
        <title>IMA Genome - F19 : A genome assembly and annotation guide to empower mycologists, including annotated draft genome sequences of Ceratocystis pirilliformis, Diaporthe australafricana, Fusarium ophioides, Paecilomyces lecythidis, and Sporothrix stenoceras.</title>
        <authorList>
            <person name="Aylward J."/>
            <person name="Wilson A.M."/>
            <person name="Visagie C.M."/>
            <person name="Spraker J."/>
            <person name="Barnes I."/>
            <person name="Buitendag C."/>
            <person name="Ceriani C."/>
            <person name="Del Mar Angel L."/>
            <person name="du Plessis D."/>
            <person name="Fuchs T."/>
            <person name="Gasser K."/>
            <person name="Kramer D."/>
            <person name="Li W."/>
            <person name="Munsamy K."/>
            <person name="Piso A."/>
            <person name="Price J.L."/>
            <person name="Sonnekus B."/>
            <person name="Thomas C."/>
            <person name="van der Nest A."/>
            <person name="van Dijk A."/>
            <person name="van Heerden A."/>
            <person name="van Vuuren N."/>
            <person name="Yilmaz N."/>
            <person name="Duong T.A."/>
            <person name="van der Merwe N.A."/>
            <person name="Wingfield M.J."/>
            <person name="Wingfield B.D."/>
        </authorList>
    </citation>
    <scope>NUCLEOTIDE SEQUENCE [LARGE SCALE GENOMIC DNA]</scope>
    <source>
        <strain evidence="4 5">CMW 5346</strain>
    </source>
</reference>